<evidence type="ECO:0000256" key="16">
    <source>
        <dbReference type="PIRSR" id="PIRSR000148-1"/>
    </source>
</evidence>
<feature type="binding site" evidence="15">
    <location>
        <begin position="162"/>
        <end position="163"/>
    </location>
    <ligand>
        <name>NADP(+)</name>
        <dbReference type="ChEBI" id="CHEBI:58349"/>
    </ligand>
</feature>
<dbReference type="NCBIfam" id="TIGR01296">
    <property type="entry name" value="asd_B"/>
    <property type="match status" value="1"/>
</dbReference>
<sequence length="350" mass="38241">MTSLQKYNVAIVGATGAVGEKLLETLDKKQFPINQLLLLSSKRSAGTEIEFQGKTYTVQEAKPESFEGIDIALFSAGGSVSKKLAPEAVKRGAVVIDNTSAYRMDPEVPLVVPEVNATDIQNHKGIIANPNCSTIQMVVALNALKEKYGLSRVVVSTYQAVSGAGNEAIDELREQSKAVLNGQDMECNILPVSGEKEHYPIAFNALPQIDVFQENGYTFEEMKMINETKKILHDETLKVAATCVRLPFFTSHAESVYVEVEEAGLSAADVKEILNSAPGIVLQDDPENQIYPTPLSAEGKSDVFVGRVRKDLDNDKGFHLWIVSDNLLKGAAWNSVQIAESTVQNNWLQK</sequence>
<keyword evidence="13 15" id="KW-0486">Methionine biosynthesis</keyword>
<keyword evidence="10 15" id="KW-0220">Diaminopimelate biosynthesis</keyword>
<dbReference type="SMART" id="SM00859">
    <property type="entry name" value="Semialdhyde_dh"/>
    <property type="match status" value="1"/>
</dbReference>
<dbReference type="PANTHER" id="PTHR46278">
    <property type="entry name" value="DEHYDROGENASE, PUTATIVE-RELATED"/>
    <property type="match status" value="1"/>
</dbReference>
<dbReference type="CDD" id="cd18131">
    <property type="entry name" value="ASADH_C_bac_euk_like"/>
    <property type="match status" value="1"/>
</dbReference>
<dbReference type="Pfam" id="PF01118">
    <property type="entry name" value="Semialdhyde_dh"/>
    <property type="match status" value="1"/>
</dbReference>
<dbReference type="GO" id="GO:0009089">
    <property type="term" value="P:lysine biosynthetic process via diaminopimelate"/>
    <property type="evidence" value="ECO:0007669"/>
    <property type="project" value="UniProtKB-UniRule"/>
</dbReference>
<accession>A0A841RFW4</accession>
<comment type="similarity">
    <text evidence="4 15">Belongs to the aspartate-semialdehyde dehydrogenase family.</text>
</comment>
<gene>
    <name evidence="15" type="primary">asd</name>
    <name evidence="18" type="ORF">GGQ92_000258</name>
</gene>
<dbReference type="InterPro" id="IPR036291">
    <property type="entry name" value="NAD(P)-bd_dom_sf"/>
</dbReference>
<evidence type="ECO:0000256" key="11">
    <source>
        <dbReference type="ARBA" id="ARBA00023002"/>
    </source>
</evidence>
<feature type="active site" description="Acyl-thioester intermediate" evidence="15 16">
    <location>
        <position position="132"/>
    </location>
</feature>
<evidence type="ECO:0000256" key="6">
    <source>
        <dbReference type="ARBA" id="ARBA00013120"/>
    </source>
</evidence>
<comment type="catalytic activity">
    <reaction evidence="14 15">
        <text>L-aspartate 4-semialdehyde + phosphate + NADP(+) = 4-phospho-L-aspartate + NADPH + H(+)</text>
        <dbReference type="Rhea" id="RHEA:24284"/>
        <dbReference type="ChEBI" id="CHEBI:15378"/>
        <dbReference type="ChEBI" id="CHEBI:43474"/>
        <dbReference type="ChEBI" id="CHEBI:57535"/>
        <dbReference type="ChEBI" id="CHEBI:57783"/>
        <dbReference type="ChEBI" id="CHEBI:58349"/>
        <dbReference type="ChEBI" id="CHEBI:537519"/>
        <dbReference type="EC" id="1.2.1.11"/>
    </reaction>
</comment>
<dbReference type="EC" id="1.2.1.11" evidence="6 15"/>
<dbReference type="PANTHER" id="PTHR46278:SF2">
    <property type="entry name" value="ASPARTATE-SEMIALDEHYDE DEHYDROGENASE"/>
    <property type="match status" value="1"/>
</dbReference>
<comment type="pathway">
    <text evidence="2 15">Amino-acid biosynthesis; L-lysine biosynthesis via DAP pathway; (S)-tetrahydrodipicolinate from L-aspartate: step 2/4.</text>
</comment>
<proteinExistence type="inferred from homology"/>
<feature type="domain" description="Semialdehyde dehydrogenase NAD-binding" evidence="17">
    <location>
        <begin position="8"/>
        <end position="123"/>
    </location>
</feature>
<dbReference type="InterPro" id="IPR012080">
    <property type="entry name" value="Asp_semialdehyde_DH"/>
</dbReference>
<dbReference type="GO" id="GO:0004073">
    <property type="term" value="F:aspartate-semialdehyde dehydrogenase activity"/>
    <property type="evidence" value="ECO:0007669"/>
    <property type="project" value="UniProtKB-UniRule"/>
</dbReference>
<dbReference type="Gene3D" id="3.40.50.720">
    <property type="entry name" value="NAD(P)-binding Rossmann-like Domain"/>
    <property type="match status" value="1"/>
</dbReference>
<comment type="pathway">
    <text evidence="1 15">Amino-acid biosynthesis; L-methionine biosynthesis via de novo pathway; L-homoserine from L-aspartate: step 2/3.</text>
</comment>
<evidence type="ECO:0000256" key="13">
    <source>
        <dbReference type="ARBA" id="ARBA00023167"/>
    </source>
</evidence>
<dbReference type="Pfam" id="PF02774">
    <property type="entry name" value="Semialdhyde_dhC"/>
    <property type="match status" value="1"/>
</dbReference>
<evidence type="ECO:0000256" key="9">
    <source>
        <dbReference type="ARBA" id="ARBA00022857"/>
    </source>
</evidence>
<keyword evidence="9 15" id="KW-0521">NADP</keyword>
<comment type="caution">
    <text evidence="15">Lacks conserved residue(s) required for the propagation of feature annotation.</text>
</comment>
<dbReference type="GO" id="GO:0051287">
    <property type="term" value="F:NAD binding"/>
    <property type="evidence" value="ECO:0007669"/>
    <property type="project" value="InterPro"/>
</dbReference>
<evidence type="ECO:0000313" key="19">
    <source>
        <dbReference type="Proteomes" id="UP000572212"/>
    </source>
</evidence>
<comment type="caution">
    <text evidence="18">The sequence shown here is derived from an EMBL/GenBank/DDBJ whole genome shotgun (WGS) entry which is preliminary data.</text>
</comment>
<dbReference type="NCBIfam" id="NF011456">
    <property type="entry name" value="PRK14874.1"/>
    <property type="match status" value="1"/>
</dbReference>
<dbReference type="CDD" id="cd02316">
    <property type="entry name" value="VcASADH2_like_N"/>
    <property type="match status" value="1"/>
</dbReference>
<feature type="binding site" evidence="15">
    <location>
        <begin position="15"/>
        <end position="18"/>
    </location>
    <ligand>
        <name>NADP(+)</name>
        <dbReference type="ChEBI" id="CHEBI:58349"/>
    </ligand>
</feature>
<feature type="binding site" evidence="15">
    <location>
        <begin position="43"/>
        <end position="44"/>
    </location>
    <ligand>
        <name>NADP(+)</name>
        <dbReference type="ChEBI" id="CHEBI:58349"/>
    </ligand>
</feature>
<dbReference type="PROSITE" id="PS01103">
    <property type="entry name" value="ASD"/>
    <property type="match status" value="1"/>
</dbReference>
<dbReference type="UniPathway" id="UPA00051">
    <property type="reaction ID" value="UER00464"/>
</dbReference>
<comment type="subunit">
    <text evidence="5 15">Homodimer.</text>
</comment>
<comment type="function">
    <text evidence="15">Catalyzes the NADPH-dependent formation of L-aspartate-semialdehyde (L-ASA) by the reductive dephosphorylation of L-aspartyl-4-phosphate.</text>
</comment>
<keyword evidence="12 15" id="KW-0457">Lysine biosynthesis</keyword>
<reference evidence="18 19" key="1">
    <citation type="submission" date="2020-08" db="EMBL/GenBank/DDBJ databases">
        <title>Genomic Encyclopedia of Type Strains, Phase IV (KMG-IV): sequencing the most valuable type-strain genomes for metagenomic binning, comparative biology and taxonomic classification.</title>
        <authorList>
            <person name="Goeker M."/>
        </authorList>
    </citation>
    <scope>NUCLEOTIDE SEQUENCE [LARGE SCALE GENOMIC DNA]</scope>
    <source>
        <strain evidence="18 19">DSM 11805</strain>
    </source>
</reference>
<dbReference type="AlphaFoldDB" id="A0A841RFW4"/>
<dbReference type="SUPFAM" id="SSF51735">
    <property type="entry name" value="NAD(P)-binding Rossmann-fold domains"/>
    <property type="match status" value="1"/>
</dbReference>
<dbReference type="Proteomes" id="UP000572212">
    <property type="component" value="Unassembled WGS sequence"/>
</dbReference>
<keyword evidence="19" id="KW-1185">Reference proteome</keyword>
<keyword evidence="11 15" id="KW-0560">Oxidoreductase</keyword>
<dbReference type="GO" id="GO:0019877">
    <property type="term" value="P:diaminopimelate biosynthetic process"/>
    <property type="evidence" value="ECO:0007669"/>
    <property type="project" value="UniProtKB-UniRule"/>
</dbReference>
<evidence type="ECO:0000256" key="3">
    <source>
        <dbReference type="ARBA" id="ARBA00005097"/>
    </source>
</evidence>
<dbReference type="GO" id="GO:0046983">
    <property type="term" value="F:protein dimerization activity"/>
    <property type="evidence" value="ECO:0007669"/>
    <property type="project" value="InterPro"/>
</dbReference>
<feature type="active site" description="Proton acceptor" evidence="15 16">
    <location>
        <position position="252"/>
    </location>
</feature>
<evidence type="ECO:0000256" key="8">
    <source>
        <dbReference type="ARBA" id="ARBA00022697"/>
    </source>
</evidence>
<keyword evidence="7 15" id="KW-0028">Amino-acid biosynthesis</keyword>
<dbReference type="EMBL" id="JACHON010000001">
    <property type="protein sequence ID" value="MBB6511491.1"/>
    <property type="molecule type" value="Genomic_DNA"/>
</dbReference>
<evidence type="ECO:0000313" key="18">
    <source>
        <dbReference type="EMBL" id="MBB6511491.1"/>
    </source>
</evidence>
<feature type="binding site" evidence="15">
    <location>
        <position position="159"/>
    </location>
    <ligand>
        <name>substrate</name>
    </ligand>
</feature>
<keyword evidence="8 15" id="KW-0791">Threonine biosynthesis</keyword>
<feature type="binding site" evidence="15">
    <location>
        <position position="245"/>
    </location>
    <ligand>
        <name>substrate</name>
    </ligand>
</feature>
<dbReference type="HAMAP" id="MF_02121">
    <property type="entry name" value="ASADH"/>
    <property type="match status" value="1"/>
</dbReference>
<dbReference type="PIRSF" id="PIRSF000148">
    <property type="entry name" value="ASA_dh"/>
    <property type="match status" value="1"/>
</dbReference>
<dbReference type="GO" id="GO:0009088">
    <property type="term" value="P:threonine biosynthetic process"/>
    <property type="evidence" value="ECO:0007669"/>
    <property type="project" value="UniProtKB-UniRule"/>
</dbReference>
<comment type="pathway">
    <text evidence="3 15">Amino-acid biosynthesis; L-threonine biosynthesis; L-threonine from L-aspartate: step 2/5.</text>
</comment>
<dbReference type="GO" id="GO:0009097">
    <property type="term" value="P:isoleucine biosynthetic process"/>
    <property type="evidence" value="ECO:0007669"/>
    <property type="project" value="UniProtKB-UniRule"/>
</dbReference>
<evidence type="ECO:0000256" key="2">
    <source>
        <dbReference type="ARBA" id="ARBA00005076"/>
    </source>
</evidence>
<name>A0A841RFW4_9BACI</name>
<dbReference type="UniPathway" id="UPA00050">
    <property type="reaction ID" value="UER00463"/>
</dbReference>
<evidence type="ECO:0000256" key="5">
    <source>
        <dbReference type="ARBA" id="ARBA00011738"/>
    </source>
</evidence>
<evidence type="ECO:0000256" key="4">
    <source>
        <dbReference type="ARBA" id="ARBA00010584"/>
    </source>
</evidence>
<evidence type="ECO:0000256" key="14">
    <source>
        <dbReference type="ARBA" id="ARBA00047891"/>
    </source>
</evidence>
<feature type="binding site" evidence="15">
    <location>
        <position position="103"/>
    </location>
    <ligand>
        <name>phosphate</name>
        <dbReference type="ChEBI" id="CHEBI:43474"/>
    </ligand>
</feature>
<dbReference type="GO" id="GO:0050661">
    <property type="term" value="F:NADP binding"/>
    <property type="evidence" value="ECO:0007669"/>
    <property type="project" value="UniProtKB-UniRule"/>
</dbReference>
<evidence type="ECO:0000256" key="1">
    <source>
        <dbReference type="ARBA" id="ARBA00005021"/>
    </source>
</evidence>
<feature type="binding site" evidence="15">
    <location>
        <position position="326"/>
    </location>
    <ligand>
        <name>NADP(+)</name>
        <dbReference type="ChEBI" id="CHEBI:58349"/>
    </ligand>
</feature>
<organism evidence="18 19">
    <name type="scientific">Gracilibacillus halotolerans</name>
    <dbReference type="NCBI Taxonomy" id="74386"/>
    <lineage>
        <taxon>Bacteria</taxon>
        <taxon>Bacillati</taxon>
        <taxon>Bacillota</taxon>
        <taxon>Bacilli</taxon>
        <taxon>Bacillales</taxon>
        <taxon>Bacillaceae</taxon>
        <taxon>Gracilibacillus</taxon>
    </lineage>
</organism>
<dbReference type="GO" id="GO:0071266">
    <property type="term" value="P:'de novo' L-methionine biosynthetic process"/>
    <property type="evidence" value="ECO:0007669"/>
    <property type="project" value="UniProtKB-UniRule"/>
</dbReference>
<dbReference type="SUPFAM" id="SSF55347">
    <property type="entry name" value="Glyceraldehyde-3-phosphate dehydrogenase-like, C-terminal domain"/>
    <property type="match status" value="1"/>
</dbReference>
<dbReference type="InterPro" id="IPR005986">
    <property type="entry name" value="Asp_semialdehyde_DH_beta"/>
</dbReference>
<dbReference type="Gene3D" id="3.30.360.10">
    <property type="entry name" value="Dihydrodipicolinate Reductase, domain 2"/>
    <property type="match status" value="1"/>
</dbReference>
<dbReference type="UniPathway" id="UPA00034">
    <property type="reaction ID" value="UER00016"/>
</dbReference>
<evidence type="ECO:0000256" key="15">
    <source>
        <dbReference type="HAMAP-Rule" id="MF_02121"/>
    </source>
</evidence>
<protein>
    <recommendedName>
        <fullName evidence="6 15">Aspartate-semialdehyde dehydrogenase</fullName>
        <shortName evidence="15">ASA dehydrogenase</shortName>
        <shortName evidence="15">ASADH</shortName>
        <ecNumber evidence="6 15">1.2.1.11</ecNumber>
    </recommendedName>
    <alternativeName>
        <fullName evidence="15">Aspartate-beta-semialdehyde dehydrogenase</fullName>
    </alternativeName>
</protein>
<evidence type="ECO:0000256" key="12">
    <source>
        <dbReference type="ARBA" id="ARBA00023154"/>
    </source>
</evidence>
<dbReference type="InterPro" id="IPR012280">
    <property type="entry name" value="Semialdhyde_DH_dimer_dom"/>
</dbReference>
<evidence type="ECO:0000256" key="7">
    <source>
        <dbReference type="ARBA" id="ARBA00022605"/>
    </source>
</evidence>
<dbReference type="RefSeq" id="WP_184243767.1">
    <property type="nucleotide sequence ID" value="NZ_BAAACU010000022.1"/>
</dbReference>
<evidence type="ECO:0000259" key="17">
    <source>
        <dbReference type="SMART" id="SM00859"/>
    </source>
</evidence>
<evidence type="ECO:0000256" key="10">
    <source>
        <dbReference type="ARBA" id="ARBA00022915"/>
    </source>
</evidence>
<dbReference type="InterPro" id="IPR000534">
    <property type="entry name" value="Semialdehyde_DH_NAD-bd"/>
</dbReference>
<dbReference type="InterPro" id="IPR000319">
    <property type="entry name" value="Asp-semialdehyde_DH_CS"/>
</dbReference>